<reference evidence="2 3" key="1">
    <citation type="submission" date="2015-04" db="EMBL/GenBank/DDBJ databases">
        <title>Taxonomic description and genome sequence of Bacillus campisalis sp. nov., a novel member of the genus Bacillus isolated from solar saltern.</title>
        <authorList>
            <person name="Mathan Kumar R."/>
            <person name="Kaur G."/>
            <person name="Kumar A."/>
            <person name="Singh N.K."/>
            <person name="Kaur N."/>
            <person name="Kumar N."/>
            <person name="Mayilraj S."/>
        </authorList>
    </citation>
    <scope>NUCLEOTIDE SEQUENCE [LARGE SCALE GENOMIC DNA]</scope>
    <source>
        <strain evidence="2 3">SA2-6</strain>
    </source>
</reference>
<accession>A0A0M2SXK4</accession>
<dbReference type="InterPro" id="IPR036291">
    <property type="entry name" value="NAD(P)-bd_dom_sf"/>
</dbReference>
<protein>
    <submittedName>
        <fullName evidence="2">NAD-dependent epimerase</fullName>
    </submittedName>
</protein>
<organism evidence="2 3">
    <name type="scientific">Mesobacillus campisalis</name>
    <dbReference type="NCBI Taxonomy" id="1408103"/>
    <lineage>
        <taxon>Bacteria</taxon>
        <taxon>Bacillati</taxon>
        <taxon>Bacillota</taxon>
        <taxon>Bacilli</taxon>
        <taxon>Bacillales</taxon>
        <taxon>Bacillaceae</taxon>
        <taxon>Mesobacillus</taxon>
    </lineage>
</organism>
<name>A0A0M2SXK4_9BACI</name>
<evidence type="ECO:0000259" key="1">
    <source>
        <dbReference type="Pfam" id="PF01370"/>
    </source>
</evidence>
<dbReference type="RefSeq" id="WP_046522827.1">
    <property type="nucleotide sequence ID" value="NZ_LAYY01000005.1"/>
</dbReference>
<dbReference type="Pfam" id="PF01370">
    <property type="entry name" value="Epimerase"/>
    <property type="match status" value="1"/>
</dbReference>
<dbReference type="Gene3D" id="3.40.50.720">
    <property type="entry name" value="NAD(P)-binding Rossmann-like Domain"/>
    <property type="match status" value="1"/>
</dbReference>
<evidence type="ECO:0000313" key="3">
    <source>
        <dbReference type="Proteomes" id="UP000034166"/>
    </source>
</evidence>
<dbReference type="EMBL" id="LAYY01000005">
    <property type="protein sequence ID" value="KKK38893.1"/>
    <property type="molecule type" value="Genomic_DNA"/>
</dbReference>
<dbReference type="PATRIC" id="fig|1408103.3.peg.1342"/>
<dbReference type="AlphaFoldDB" id="A0A0M2SXK4"/>
<dbReference type="Proteomes" id="UP000034166">
    <property type="component" value="Unassembled WGS sequence"/>
</dbReference>
<sequence>MKKILITGKSGYIGLSLDKWLKNYPNKYSIDFISVRDDEWEKVTFSNYDVVFHAAGIAHIKETEKNADLYYLVNRDLSYQLAQKAKAEGVSQFIFLSSMSVYGVEKGVIDKSTPLEPKSHYGKSKLQAEKLITSIEDKEFKVAILRPPMIYGKGCKGNYPRLVNLALRLPFFPKINNKRSMIFIDNLCEFIRLLITDCSRGLYLPQNGDYVCTSEMVRLITEVNGKEIKMTELFNPIVRHLNVKTINKVFGDLAYEKTLSHYNGNYNLYDFKSSILLTERGEK</sequence>
<gene>
    <name evidence="2" type="ORF">WQ57_05960</name>
</gene>
<dbReference type="InterPro" id="IPR050177">
    <property type="entry name" value="Lipid_A_modif_metabolic_enz"/>
</dbReference>
<feature type="domain" description="NAD-dependent epimerase/dehydratase" evidence="1">
    <location>
        <begin position="4"/>
        <end position="200"/>
    </location>
</feature>
<dbReference type="SUPFAM" id="SSF51735">
    <property type="entry name" value="NAD(P)-binding Rossmann-fold domains"/>
    <property type="match status" value="1"/>
</dbReference>
<dbReference type="OrthoDB" id="9808602at2"/>
<comment type="caution">
    <text evidence="2">The sequence shown here is derived from an EMBL/GenBank/DDBJ whole genome shotgun (WGS) entry which is preliminary data.</text>
</comment>
<dbReference type="PANTHER" id="PTHR43245">
    <property type="entry name" value="BIFUNCTIONAL POLYMYXIN RESISTANCE PROTEIN ARNA"/>
    <property type="match status" value="1"/>
</dbReference>
<dbReference type="InterPro" id="IPR001509">
    <property type="entry name" value="Epimerase_deHydtase"/>
</dbReference>
<dbReference type="PANTHER" id="PTHR43245:SF58">
    <property type="entry name" value="BLL5923 PROTEIN"/>
    <property type="match status" value="1"/>
</dbReference>
<proteinExistence type="predicted"/>
<keyword evidence="3" id="KW-1185">Reference proteome</keyword>
<evidence type="ECO:0000313" key="2">
    <source>
        <dbReference type="EMBL" id="KKK38893.1"/>
    </source>
</evidence>